<dbReference type="SUPFAM" id="SSF56672">
    <property type="entry name" value="DNA/RNA polymerases"/>
    <property type="match status" value="1"/>
</dbReference>
<dbReference type="InterPro" id="IPR025558">
    <property type="entry name" value="DUF4283"/>
</dbReference>
<name>A0A438DEH5_VITVI</name>
<evidence type="ECO:0000259" key="1">
    <source>
        <dbReference type="Pfam" id="PF14111"/>
    </source>
</evidence>
<dbReference type="PANTHER" id="PTHR33116">
    <property type="entry name" value="REVERSE TRANSCRIPTASE ZINC-BINDING DOMAIN-CONTAINING PROTEIN-RELATED-RELATED"/>
    <property type="match status" value="1"/>
</dbReference>
<dbReference type="Pfam" id="PF14111">
    <property type="entry name" value="DUF4283"/>
    <property type="match status" value="1"/>
</dbReference>
<gene>
    <name evidence="2" type="ORF">CK203_082947</name>
</gene>
<proteinExistence type="predicted"/>
<sequence length="1363" mass="155302">MAGFGNHLNAAASQLAGSGPTGEEFANLQQQLNQLYATLNRWSQPLEHATREIFLCSFLRTALGMEESKRERARERESESDRGERVILRASEGVEGDVLSGSRKSLRKSSFGVESKTFEVEVEEKKGKLQATIVERKRGISSWIKLGPESLGLFVECLVLCIKDMRIGKWERKWKEKGRANSLVRDENKEGCFLQLGVVVDLEKKRFNIFIPKGRGVKGGWASWRRHYGAWVLLFYWKGKPEGRGDDAEAQFGENLCGSGQAAEEQRQSSGDQLAKTWGLRGKLGLAKLERGKTLLEFELLAKAEKALNLGRTSVGGLLLRLEKWRPETGCLLEGEKMSEAWVRIVGLPVSVWDRGILRRVGEECRGFLAVNSQTEKLEELQWAQILASNENGAGMKSGKNFEKEGEVGGEAYPRAGKRLLEENDDTRLEALLQSADGRGGRQEGQGGLWFFLKALTGRRLGPKEKHNFWVKDGLQKQIEEELHSEERSKIDFALMEEALRYGNTFIPNGMLVSGLYSSPFFFSGRTPLEEYYDYSGGRLGDSPEGNTVSHVQCPGVYREGDRHSLGANGGREEVEKWHARKRVSNHGNPMKLRLLSWNVRGANNSSKRKVIKALIRSQSVLSPRNENSTNVRGCSEEFGHWEVLEMEVGHFSISCRLRNVEDEFVWIFTGVYEPFSREEREMLWEELEAIRGFWDDPWCLVGDFNVILSQRERSQGRLTGAMRRNNQSWARLDRFLVTQNWLDQFSGAVQSRLPRPTSDHFPILLKSGGLRQGPSPFRFENMWLKFDGFKDLIRGWWQGSWVRGRASFRLATKQVEFWDGVESERSLSERETELKKEAKETFKNLNVREAEVLELPFTEEEIHSALLEMNSDKAPGLDGFRVAFWQTCWDFVKEEIVDLFKEFYDQRSFAKRLNTTFLVLIPKKGGVEDLGDFRPISLLGGLYKLLAKILDASLIANEVIDFWHKHGLWVSMDGVDLVVHFNCQIFCHGQWGASKLILEHQGAALRGSSFSLPFCLGLRGRGRMEMNVSHLLFADDTIIFCEARKEHLTSLSWILAWFEAASSLRINLAKSELIPIGEIEEIEEMAVEIGCRVGSLPTVYLGLPLGAQHKAISIWDGVEERMRRRLALWKDNIFLRIVAKRLEKVQRDFLWGGGSLERKVHLINWEVVCTQKEKGGLGIRKIDLLNKTLLGKWIWRFAFENDNLWKKEILKETNWCWDNIEFKLCALAVHRNATVNEVWDSSLGQGGFLQKRTQCYGKEGVMELLGLGMLITCWLLPTPSPSRKSAFEWIRLEQAGIFGAPNSTLGGQTRQNFRTYQQRNVRNQPAMEDFQQTVGDFSDEDGGVLPLEKQSMFHCTTDCDQI</sequence>
<dbReference type="Gene3D" id="3.60.10.10">
    <property type="entry name" value="Endonuclease/exonuclease/phosphatase"/>
    <property type="match status" value="1"/>
</dbReference>
<organism evidence="2 3">
    <name type="scientific">Vitis vinifera</name>
    <name type="common">Grape</name>
    <dbReference type="NCBI Taxonomy" id="29760"/>
    <lineage>
        <taxon>Eukaryota</taxon>
        <taxon>Viridiplantae</taxon>
        <taxon>Streptophyta</taxon>
        <taxon>Embryophyta</taxon>
        <taxon>Tracheophyta</taxon>
        <taxon>Spermatophyta</taxon>
        <taxon>Magnoliopsida</taxon>
        <taxon>eudicotyledons</taxon>
        <taxon>Gunneridae</taxon>
        <taxon>Pentapetalae</taxon>
        <taxon>rosids</taxon>
        <taxon>Vitales</taxon>
        <taxon>Vitaceae</taxon>
        <taxon>Viteae</taxon>
        <taxon>Vitis</taxon>
    </lineage>
</organism>
<dbReference type="Proteomes" id="UP000288805">
    <property type="component" value="Unassembled WGS sequence"/>
</dbReference>
<reference evidence="2 3" key="1">
    <citation type="journal article" date="2018" name="PLoS Genet.">
        <title>Population sequencing reveals clonal diversity and ancestral inbreeding in the grapevine cultivar Chardonnay.</title>
        <authorList>
            <person name="Roach M.J."/>
            <person name="Johnson D.L."/>
            <person name="Bohlmann J."/>
            <person name="van Vuuren H.J."/>
            <person name="Jones S.J."/>
            <person name="Pretorius I.S."/>
            <person name="Schmidt S.A."/>
            <person name="Borneman A.R."/>
        </authorList>
    </citation>
    <scope>NUCLEOTIDE SEQUENCE [LARGE SCALE GENOMIC DNA]</scope>
    <source>
        <strain evidence="3">cv. Chardonnay</strain>
        <tissue evidence="2">Leaf</tissue>
    </source>
</reference>
<dbReference type="SUPFAM" id="SSF56219">
    <property type="entry name" value="DNase I-like"/>
    <property type="match status" value="1"/>
</dbReference>
<dbReference type="InterPro" id="IPR036691">
    <property type="entry name" value="Endo/exonu/phosph_ase_sf"/>
</dbReference>
<feature type="domain" description="DUF4283" evidence="1">
    <location>
        <begin position="271"/>
        <end position="331"/>
    </location>
</feature>
<dbReference type="PANTHER" id="PTHR33116:SF78">
    <property type="entry name" value="OS12G0587133 PROTEIN"/>
    <property type="match status" value="1"/>
</dbReference>
<evidence type="ECO:0000313" key="3">
    <source>
        <dbReference type="Proteomes" id="UP000288805"/>
    </source>
</evidence>
<accession>A0A438DEH5</accession>
<protein>
    <recommendedName>
        <fullName evidence="1">DUF4283 domain-containing protein</fullName>
    </recommendedName>
</protein>
<dbReference type="InterPro" id="IPR043502">
    <property type="entry name" value="DNA/RNA_pol_sf"/>
</dbReference>
<evidence type="ECO:0000313" key="2">
    <source>
        <dbReference type="EMBL" id="RVW33883.1"/>
    </source>
</evidence>
<comment type="caution">
    <text evidence="2">The sequence shown here is derived from an EMBL/GenBank/DDBJ whole genome shotgun (WGS) entry which is preliminary data.</text>
</comment>
<dbReference type="EMBL" id="QGNW01001662">
    <property type="protein sequence ID" value="RVW33883.1"/>
    <property type="molecule type" value="Genomic_DNA"/>
</dbReference>